<name>A0A815P775_ADIRI</name>
<dbReference type="EMBL" id="CAJNOR010008533">
    <property type="protein sequence ID" value="CAF1634293.1"/>
    <property type="molecule type" value="Genomic_DNA"/>
</dbReference>
<dbReference type="InterPro" id="IPR001258">
    <property type="entry name" value="NHL_repeat"/>
</dbReference>
<dbReference type="AlphaFoldDB" id="A0A815P775"/>
<evidence type="ECO:0000256" key="2">
    <source>
        <dbReference type="SAM" id="MobiDB-lite"/>
    </source>
</evidence>
<evidence type="ECO:0000313" key="5">
    <source>
        <dbReference type="Proteomes" id="UP000663828"/>
    </source>
</evidence>
<dbReference type="GO" id="GO:0008270">
    <property type="term" value="F:zinc ion binding"/>
    <property type="evidence" value="ECO:0007669"/>
    <property type="project" value="UniProtKB-KW"/>
</dbReference>
<dbReference type="InterPro" id="IPR050952">
    <property type="entry name" value="TRIM-NHL_E3_ligases"/>
</dbReference>
<comment type="caution">
    <text evidence="3">The sequence shown here is derived from an EMBL/GenBank/DDBJ whole genome shotgun (WGS) entry which is preliminary data.</text>
</comment>
<evidence type="ECO:0000313" key="4">
    <source>
        <dbReference type="EMBL" id="CAF1634293.1"/>
    </source>
</evidence>
<dbReference type="Proteomes" id="UP000663852">
    <property type="component" value="Unassembled WGS sequence"/>
</dbReference>
<dbReference type="InterPro" id="IPR011042">
    <property type="entry name" value="6-blade_b-propeller_TolB-like"/>
</dbReference>
<evidence type="ECO:0000313" key="3">
    <source>
        <dbReference type="EMBL" id="CAF1445309.1"/>
    </source>
</evidence>
<dbReference type="OrthoDB" id="10044505at2759"/>
<organism evidence="3 6">
    <name type="scientific">Adineta ricciae</name>
    <name type="common">Rotifer</name>
    <dbReference type="NCBI Taxonomy" id="249248"/>
    <lineage>
        <taxon>Eukaryota</taxon>
        <taxon>Metazoa</taxon>
        <taxon>Spiralia</taxon>
        <taxon>Gnathifera</taxon>
        <taxon>Rotifera</taxon>
        <taxon>Eurotatoria</taxon>
        <taxon>Bdelloidea</taxon>
        <taxon>Adinetida</taxon>
        <taxon>Adinetidae</taxon>
        <taxon>Adineta</taxon>
    </lineage>
</organism>
<keyword evidence="5" id="KW-1185">Reference proteome</keyword>
<dbReference type="Pfam" id="PF01436">
    <property type="entry name" value="NHL"/>
    <property type="match status" value="1"/>
</dbReference>
<sequence>MENGRNQRKTRNTGIAGGNGWGNQLNQLKSPSSIYISDTDNHRIMKWERDAKEGVVAAAGNEAGSSIEQLNEPRGVIVDDYGQIYVADSLNNRIMRWNEGMKEGEVVLDENAGEPTALRFDSDGNLYAADEEKNCTRKFDLIVQWKFFF</sequence>
<dbReference type="SUPFAM" id="SSF101898">
    <property type="entry name" value="NHL repeat"/>
    <property type="match status" value="1"/>
</dbReference>
<evidence type="ECO:0000313" key="6">
    <source>
        <dbReference type="Proteomes" id="UP000663852"/>
    </source>
</evidence>
<proteinExistence type="predicted"/>
<dbReference type="PANTHER" id="PTHR24104">
    <property type="entry name" value="E3 UBIQUITIN-PROTEIN LIGASE NHLRC1-RELATED"/>
    <property type="match status" value="1"/>
</dbReference>
<keyword evidence="1" id="KW-0677">Repeat</keyword>
<dbReference type="Proteomes" id="UP000663828">
    <property type="component" value="Unassembled WGS sequence"/>
</dbReference>
<feature type="compositionally biased region" description="Basic residues" evidence="2">
    <location>
        <begin position="1"/>
        <end position="11"/>
    </location>
</feature>
<dbReference type="EMBL" id="CAJNOJ010000429">
    <property type="protein sequence ID" value="CAF1445309.1"/>
    <property type="molecule type" value="Genomic_DNA"/>
</dbReference>
<protein>
    <submittedName>
        <fullName evidence="3">Uncharacterized protein</fullName>
    </submittedName>
</protein>
<reference evidence="3" key="1">
    <citation type="submission" date="2021-02" db="EMBL/GenBank/DDBJ databases">
        <authorList>
            <person name="Nowell W R."/>
        </authorList>
    </citation>
    <scope>NUCLEOTIDE SEQUENCE</scope>
</reference>
<dbReference type="Gene3D" id="2.120.10.30">
    <property type="entry name" value="TolB, C-terminal domain"/>
    <property type="match status" value="1"/>
</dbReference>
<dbReference type="PANTHER" id="PTHR24104:SF25">
    <property type="entry name" value="PROTEIN LIN-41"/>
    <property type="match status" value="1"/>
</dbReference>
<accession>A0A815P775</accession>
<feature type="region of interest" description="Disordered" evidence="2">
    <location>
        <begin position="1"/>
        <end position="24"/>
    </location>
</feature>
<gene>
    <name evidence="3" type="ORF">EDS130_LOCUS39162</name>
    <name evidence="4" type="ORF">XAT740_LOCUS52187</name>
</gene>
<evidence type="ECO:0000256" key="1">
    <source>
        <dbReference type="ARBA" id="ARBA00022737"/>
    </source>
</evidence>